<reference evidence="1" key="1">
    <citation type="submission" date="2016-07" db="EMBL/GenBank/DDBJ databases">
        <authorList>
            <person name="Bretaudeau A."/>
        </authorList>
    </citation>
    <scope>NUCLEOTIDE SEQUENCE</scope>
    <source>
        <strain evidence="1">Rice</strain>
        <tissue evidence="1">Whole body</tissue>
    </source>
</reference>
<organism evidence="1">
    <name type="scientific">Spodoptera frugiperda</name>
    <name type="common">Fall armyworm</name>
    <dbReference type="NCBI Taxonomy" id="7108"/>
    <lineage>
        <taxon>Eukaryota</taxon>
        <taxon>Metazoa</taxon>
        <taxon>Ecdysozoa</taxon>
        <taxon>Arthropoda</taxon>
        <taxon>Hexapoda</taxon>
        <taxon>Insecta</taxon>
        <taxon>Pterygota</taxon>
        <taxon>Neoptera</taxon>
        <taxon>Endopterygota</taxon>
        <taxon>Lepidoptera</taxon>
        <taxon>Glossata</taxon>
        <taxon>Ditrysia</taxon>
        <taxon>Noctuoidea</taxon>
        <taxon>Noctuidae</taxon>
        <taxon>Amphipyrinae</taxon>
        <taxon>Spodoptera</taxon>
    </lineage>
</organism>
<proteinExistence type="predicted"/>
<protein>
    <submittedName>
        <fullName evidence="1">SFRICE_037102</fullName>
    </submittedName>
</protein>
<dbReference type="EMBL" id="ODYU01007952">
    <property type="protein sequence ID" value="SOQ51165.1"/>
    <property type="molecule type" value="Genomic_DNA"/>
</dbReference>
<sequence length="132" mass="15148">MEFLAHSSPFEVTLLNKHLTSLMFSVCYQSSFRVKTKKVEYLQGLTLIDRARTSHKLKNLFWNVFPENGTNVLDKLMEAEDAGLNASSTAVAQKGDLLNYYGPRHIWSYSKWRNKTSTRRPTSARTESRAES</sequence>
<dbReference type="AlphaFoldDB" id="A0A2H1WDK9"/>
<evidence type="ECO:0000313" key="1">
    <source>
        <dbReference type="EMBL" id="SOQ51165.1"/>
    </source>
</evidence>
<name>A0A2H1WDK9_SPOFR</name>
<gene>
    <name evidence="1" type="ORF">SFRICE_037102</name>
</gene>
<accession>A0A2H1WDK9</accession>